<evidence type="ECO:0000313" key="3">
    <source>
        <dbReference type="Proteomes" id="UP000678499"/>
    </source>
</evidence>
<keyword evidence="1" id="KW-1133">Transmembrane helix</keyword>
<evidence type="ECO:0000256" key="1">
    <source>
        <dbReference type="SAM" id="Phobius"/>
    </source>
</evidence>
<feature type="transmembrane region" description="Helical" evidence="1">
    <location>
        <begin position="50"/>
        <end position="73"/>
    </location>
</feature>
<name>A0A7R9BQN6_9CRUS</name>
<reference evidence="2" key="1">
    <citation type="submission" date="2020-11" db="EMBL/GenBank/DDBJ databases">
        <authorList>
            <person name="Tran Van P."/>
        </authorList>
    </citation>
    <scope>NUCLEOTIDE SEQUENCE</scope>
</reference>
<keyword evidence="1" id="KW-0812">Transmembrane</keyword>
<dbReference type="Proteomes" id="UP000678499">
    <property type="component" value="Unassembled WGS sequence"/>
</dbReference>
<dbReference type="EMBL" id="OA883203">
    <property type="protein sequence ID" value="CAD7278251.1"/>
    <property type="molecule type" value="Genomic_DNA"/>
</dbReference>
<dbReference type="AlphaFoldDB" id="A0A7R9BQN6"/>
<sequence length="125" mass="14391">MMEDLSGSWSVFNRLLPINASASWLIRDTSGVNDSEVPYLPASCCVVSEVTWYAFALVTFSVIVLLVFSIHYLRRWSSDPKRMRKRHASILRYGMDSIIGRDSPPVEGSRPSALDTRYKYWDHRM</sequence>
<gene>
    <name evidence="2" type="ORF">NMOB1V02_LOCUS5960</name>
</gene>
<dbReference type="EMBL" id="CAJPEX010001166">
    <property type="protein sequence ID" value="CAG0918403.1"/>
    <property type="molecule type" value="Genomic_DNA"/>
</dbReference>
<organism evidence="2">
    <name type="scientific">Notodromas monacha</name>
    <dbReference type="NCBI Taxonomy" id="399045"/>
    <lineage>
        <taxon>Eukaryota</taxon>
        <taxon>Metazoa</taxon>
        <taxon>Ecdysozoa</taxon>
        <taxon>Arthropoda</taxon>
        <taxon>Crustacea</taxon>
        <taxon>Oligostraca</taxon>
        <taxon>Ostracoda</taxon>
        <taxon>Podocopa</taxon>
        <taxon>Podocopida</taxon>
        <taxon>Cypridocopina</taxon>
        <taxon>Cypridoidea</taxon>
        <taxon>Cyprididae</taxon>
        <taxon>Notodromas</taxon>
    </lineage>
</organism>
<evidence type="ECO:0000313" key="2">
    <source>
        <dbReference type="EMBL" id="CAD7278251.1"/>
    </source>
</evidence>
<keyword evidence="3" id="KW-1185">Reference proteome</keyword>
<accession>A0A7R9BQN6</accession>
<protein>
    <submittedName>
        <fullName evidence="2">Uncharacterized protein</fullName>
    </submittedName>
</protein>
<proteinExistence type="predicted"/>
<keyword evidence="1" id="KW-0472">Membrane</keyword>